<sequence length="81" mass="8832">MEERETILDILDELAPGADVEGCTTLVDDRVLDSLTIVALVAELEDAFDITIPAVEVVVENFNSVDGLTAMVKRLVEDQLD</sequence>
<dbReference type="Proteomes" id="UP000253805">
    <property type="component" value="Unassembled WGS sequence"/>
</dbReference>
<dbReference type="Pfam" id="PF00550">
    <property type="entry name" value="PP-binding"/>
    <property type="match status" value="1"/>
</dbReference>
<name>A0A369NY63_9ACTN</name>
<dbReference type="InterPro" id="IPR009081">
    <property type="entry name" value="PP-bd_ACP"/>
</dbReference>
<dbReference type="InterPro" id="IPR036736">
    <property type="entry name" value="ACP-like_sf"/>
</dbReference>
<dbReference type="Gene3D" id="1.10.1200.10">
    <property type="entry name" value="ACP-like"/>
    <property type="match status" value="1"/>
</dbReference>
<dbReference type="AlphaFoldDB" id="A0A369NY63"/>
<proteinExistence type="predicted"/>
<reference evidence="1 2" key="1">
    <citation type="journal article" date="2018" name="Elife">
        <title>Discovery and characterization of a prevalent human gut bacterial enzyme sufficient for the inactivation of a family of plant toxins.</title>
        <authorList>
            <person name="Koppel N."/>
            <person name="Bisanz J.E."/>
            <person name="Pandelia M.E."/>
            <person name="Turnbaugh P.J."/>
            <person name="Balskus E.P."/>
        </authorList>
    </citation>
    <scope>NUCLEOTIDE SEQUENCE [LARGE SCALE GENOMIC DNA]</scope>
    <source>
        <strain evidence="1 2">OB21 GAM 11</strain>
    </source>
</reference>
<organism evidence="1 2">
    <name type="scientific">Adlercreutzia equolifaciens subsp. celatus</name>
    <dbReference type="NCBI Taxonomy" id="394340"/>
    <lineage>
        <taxon>Bacteria</taxon>
        <taxon>Bacillati</taxon>
        <taxon>Actinomycetota</taxon>
        <taxon>Coriobacteriia</taxon>
        <taxon>Eggerthellales</taxon>
        <taxon>Eggerthellaceae</taxon>
        <taxon>Adlercreutzia</taxon>
    </lineage>
</organism>
<protein>
    <submittedName>
        <fullName evidence="1">Acyl carrier protein</fullName>
    </submittedName>
</protein>
<accession>A0A369NY63</accession>
<evidence type="ECO:0000313" key="1">
    <source>
        <dbReference type="EMBL" id="RDC42592.1"/>
    </source>
</evidence>
<dbReference type="RefSeq" id="WP_114549505.1">
    <property type="nucleotide sequence ID" value="NZ_AP024470.1"/>
</dbReference>
<dbReference type="EMBL" id="PPUT01000027">
    <property type="protein sequence ID" value="RDC42592.1"/>
    <property type="molecule type" value="Genomic_DNA"/>
</dbReference>
<dbReference type="PROSITE" id="PS50075">
    <property type="entry name" value="CARRIER"/>
    <property type="match status" value="1"/>
</dbReference>
<gene>
    <name evidence="1" type="ORF">C1850_09490</name>
</gene>
<dbReference type="SUPFAM" id="SSF47336">
    <property type="entry name" value="ACP-like"/>
    <property type="match status" value="1"/>
</dbReference>
<comment type="caution">
    <text evidence="1">The sequence shown here is derived from an EMBL/GenBank/DDBJ whole genome shotgun (WGS) entry which is preliminary data.</text>
</comment>
<evidence type="ECO:0000313" key="2">
    <source>
        <dbReference type="Proteomes" id="UP000253805"/>
    </source>
</evidence>